<accession>A0A9X2WIG7</accession>
<keyword evidence="4" id="KW-1185">Reference proteome</keyword>
<dbReference type="AlphaFoldDB" id="A0A9X2WIG7"/>
<evidence type="ECO:0000313" key="4">
    <source>
        <dbReference type="Proteomes" id="UP001147830"/>
    </source>
</evidence>
<protein>
    <recommendedName>
        <fullName evidence="5">Secreted protein</fullName>
    </recommendedName>
</protein>
<proteinExistence type="predicted"/>
<dbReference type="Proteomes" id="UP001147830">
    <property type="component" value="Unassembled WGS sequence"/>
</dbReference>
<keyword evidence="2" id="KW-0732">Signal</keyword>
<evidence type="ECO:0000256" key="2">
    <source>
        <dbReference type="SAM" id="SignalP"/>
    </source>
</evidence>
<dbReference type="PROSITE" id="PS51257">
    <property type="entry name" value="PROKAR_LIPOPROTEIN"/>
    <property type="match status" value="1"/>
</dbReference>
<reference evidence="3" key="1">
    <citation type="journal article" date="2022" name="Front. Microbiol.">
        <title>Genome-based taxonomic rearrangement of Oceanobacter-related bacteria including the description of Thalassolituus hydrocarbonoclasticus sp. nov. and Thalassolituus pacificus sp. nov. and emended description of the genus Thalassolituus.</title>
        <authorList>
            <person name="Dong C."/>
            <person name="Wei L."/>
            <person name="Wang J."/>
            <person name="Lai Q."/>
            <person name="Huang Z."/>
            <person name="Shao Z."/>
        </authorList>
    </citation>
    <scope>NUCLEOTIDE SEQUENCE</scope>
    <source>
        <strain evidence="3">59MF3M-4</strain>
    </source>
</reference>
<comment type="caution">
    <text evidence="3">The sequence shown here is derived from an EMBL/GenBank/DDBJ whole genome shotgun (WGS) entry which is preliminary data.</text>
</comment>
<evidence type="ECO:0000313" key="3">
    <source>
        <dbReference type="EMBL" id="MCT7361104.1"/>
    </source>
</evidence>
<feature type="region of interest" description="Disordered" evidence="1">
    <location>
        <begin position="27"/>
        <end position="63"/>
    </location>
</feature>
<feature type="chain" id="PRO_5040769832" description="Secreted protein" evidence="2">
    <location>
        <begin position="24"/>
        <end position="412"/>
    </location>
</feature>
<name>A0A9X2WIG7_9GAMM</name>
<organism evidence="3 4">
    <name type="scientific">Thalassolituus pacificus</name>
    <dbReference type="NCBI Taxonomy" id="2975440"/>
    <lineage>
        <taxon>Bacteria</taxon>
        <taxon>Pseudomonadati</taxon>
        <taxon>Pseudomonadota</taxon>
        <taxon>Gammaproteobacteria</taxon>
        <taxon>Oceanospirillales</taxon>
        <taxon>Oceanospirillaceae</taxon>
        <taxon>Thalassolituus</taxon>
    </lineage>
</organism>
<dbReference type="EMBL" id="JAOANI010000032">
    <property type="protein sequence ID" value="MCT7361104.1"/>
    <property type="molecule type" value="Genomic_DNA"/>
</dbReference>
<dbReference type="RefSeq" id="WP_260977933.1">
    <property type="nucleotide sequence ID" value="NZ_JAOANI010000032.1"/>
</dbReference>
<sequence>MNTDVLKSLLTTAIAASTLTLTACGGDSGSGGGNPTDNSGNNPGGNNPGDNNQGGNPVTLTDTSWSAGQDRILGLSYGGTKDNPAISLLKGKPVSAQDGDEFSFQSVTYPQTSFSEIRNIDNLNDRQDYQEFDIISANGKDYVIACQDGNNSTGYEQPTKLHIWESTNPGDVESILLADINNFFVVRGCNGLDAHFTGGSSTATAAQVYVAGYSEPVSSGISGDRLVKVTLEFDTTKTIDQGAVSVSAGTERAAAESLYQAGPNDSIDAVAAYGNNAYIFTYQDDDAYNTLYYINTAPENPTPVVVSQSVNDVFVGVAQPMAVKGMTLVQGVNNHDLIYLVSDSDAPGIAVAGYRPFVNVPARTLTTTSDTLAQRCSDAITANPANGYGQKMWCYDSTDAGKIIELQAPVYP</sequence>
<feature type="signal peptide" evidence="2">
    <location>
        <begin position="1"/>
        <end position="23"/>
    </location>
</feature>
<evidence type="ECO:0008006" key="5">
    <source>
        <dbReference type="Google" id="ProtNLM"/>
    </source>
</evidence>
<reference evidence="3" key="2">
    <citation type="submission" date="2022-08" db="EMBL/GenBank/DDBJ databases">
        <authorList>
            <person name="Dong C."/>
        </authorList>
    </citation>
    <scope>NUCLEOTIDE SEQUENCE</scope>
    <source>
        <strain evidence="3">59MF3M-4</strain>
    </source>
</reference>
<gene>
    <name evidence="3" type="ORF">NYR02_18955</name>
</gene>
<evidence type="ECO:0000256" key="1">
    <source>
        <dbReference type="SAM" id="MobiDB-lite"/>
    </source>
</evidence>